<dbReference type="Proteomes" id="UP000001542">
    <property type="component" value="Unassembled WGS sequence"/>
</dbReference>
<dbReference type="InParanoid" id="A2DMY3"/>
<protein>
    <recommendedName>
        <fullName evidence="3">Importin N-terminal domain-containing protein</fullName>
    </recommendedName>
</protein>
<reference evidence="1" key="2">
    <citation type="journal article" date="2007" name="Science">
        <title>Draft genome sequence of the sexually transmitted pathogen Trichomonas vaginalis.</title>
        <authorList>
            <person name="Carlton J.M."/>
            <person name="Hirt R.P."/>
            <person name="Silva J.C."/>
            <person name="Delcher A.L."/>
            <person name="Schatz M."/>
            <person name="Zhao Q."/>
            <person name="Wortman J.R."/>
            <person name="Bidwell S.L."/>
            <person name="Alsmark U.C.M."/>
            <person name="Besteiro S."/>
            <person name="Sicheritz-Ponten T."/>
            <person name="Noel C.J."/>
            <person name="Dacks J.B."/>
            <person name="Foster P.G."/>
            <person name="Simillion C."/>
            <person name="Van de Peer Y."/>
            <person name="Miranda-Saavedra D."/>
            <person name="Barton G.J."/>
            <person name="Westrop G.D."/>
            <person name="Mueller S."/>
            <person name="Dessi D."/>
            <person name="Fiori P.L."/>
            <person name="Ren Q."/>
            <person name="Paulsen I."/>
            <person name="Zhang H."/>
            <person name="Bastida-Corcuera F.D."/>
            <person name="Simoes-Barbosa A."/>
            <person name="Brown M.T."/>
            <person name="Hayes R.D."/>
            <person name="Mukherjee M."/>
            <person name="Okumura C.Y."/>
            <person name="Schneider R."/>
            <person name="Smith A.J."/>
            <person name="Vanacova S."/>
            <person name="Villalvazo M."/>
            <person name="Haas B.J."/>
            <person name="Pertea M."/>
            <person name="Feldblyum T.V."/>
            <person name="Utterback T.R."/>
            <person name="Shu C.L."/>
            <person name="Osoegawa K."/>
            <person name="de Jong P.J."/>
            <person name="Hrdy I."/>
            <person name="Horvathova L."/>
            <person name="Zubacova Z."/>
            <person name="Dolezal P."/>
            <person name="Malik S.B."/>
            <person name="Logsdon J.M. Jr."/>
            <person name="Henze K."/>
            <person name="Gupta A."/>
            <person name="Wang C.C."/>
            <person name="Dunne R.L."/>
            <person name="Upcroft J.A."/>
            <person name="Upcroft P."/>
            <person name="White O."/>
            <person name="Salzberg S.L."/>
            <person name="Tang P."/>
            <person name="Chiu C.-H."/>
            <person name="Lee Y.-S."/>
            <person name="Embley T.M."/>
            <person name="Coombs G.H."/>
            <person name="Mottram J.C."/>
            <person name="Tachezy J."/>
            <person name="Fraser-Liggett C.M."/>
            <person name="Johnson P.J."/>
        </authorList>
    </citation>
    <scope>NUCLEOTIDE SEQUENCE [LARGE SCALE GENOMIC DNA]</scope>
    <source>
        <strain evidence="1">G3</strain>
    </source>
</reference>
<dbReference type="GO" id="GO:0061608">
    <property type="term" value="F:nuclear import signal receptor activity"/>
    <property type="evidence" value="ECO:0000318"/>
    <property type="project" value="GO_Central"/>
</dbReference>
<dbReference type="GO" id="GO:0005737">
    <property type="term" value="C:cytoplasm"/>
    <property type="evidence" value="ECO:0000318"/>
    <property type="project" value="GO_Central"/>
</dbReference>
<proteinExistence type="predicted"/>
<dbReference type="VEuPathDB" id="TrichDB:TVAG_122260"/>
<dbReference type="RefSeq" id="XP_001579146.1">
    <property type="nucleotide sequence ID" value="XM_001579096.1"/>
</dbReference>
<sequence length="785" mass="87963">MDILVLVNSIRQNNEHFAEANQMLTELISDNPDEFIHQLCAAIPNAKDAKLQIGAIQFLTIPIERNGNCFVMNSSTTRISDAAKLEVKELLVNMLNCPHEIANAASKVLVFYTSSNSCDSNSLFHELMENCYPENAQNLSLAYFQTLTDLSSSIYLQERENETTILQLYNFCSSIELQNKIKIEILKIIGNVLRIPANQEGDQRFFEVFQYIWSLCPQFPEQCFTILTQGIQDHGNVISQLPNLVEQTMAAITSEDKNTRLAAIEMLLVRYMDPDPSSLASFNPIVDGQEQQIIQIMINILEADPDVEVIQNDSFSGKCKRVLKELCDSIYQIVQENIQTYIESHLESEIVGQRTVAMLLFSIAVSKGDEGILPFKDEIPQIISQALQDPTERVVNETLSIVSTLIISNFLQIDESLITFIAPHACSTSINLSHSALDTLFVIISRCNDELRTLVASTVFSYIREVTDENTRGNLLRNLTDLCKKLSEEVSATIVEPAVQLAMDILQESTPESPAVSLSPAIGFAASVFMAAGTSVGELADEYFKFGVQLIESDLTCDGIITLAAVMKNFATADPSFMATSSSLIAEQLPLLSNSDDLLSILQLALYTVPFSESEELLTVITNCLFEIGLTAKISPDFRTSVLNVLVAVFERMPELITSRLHEFFEIAYYAGISIISSKQRLKIFIGAERFFTEDLLYARAVSESIFEVGYDIKNRSKWNAKLLITLLEIALVTDPQYQWTYQSLKFISNQFYKHIKPYIDDESAERIIELLPIKPVNPQLESQE</sequence>
<dbReference type="SMR" id="A2DMY3"/>
<dbReference type="InterPro" id="IPR011989">
    <property type="entry name" value="ARM-like"/>
</dbReference>
<evidence type="ECO:0008006" key="3">
    <source>
        <dbReference type="Google" id="ProtNLM"/>
    </source>
</evidence>
<reference evidence="1" key="1">
    <citation type="submission" date="2006-10" db="EMBL/GenBank/DDBJ databases">
        <authorList>
            <person name="Amadeo P."/>
            <person name="Zhao Q."/>
            <person name="Wortman J."/>
            <person name="Fraser-Liggett C."/>
            <person name="Carlton J."/>
        </authorList>
    </citation>
    <scope>NUCLEOTIDE SEQUENCE</scope>
    <source>
        <strain evidence="1">G3</strain>
    </source>
</reference>
<dbReference type="GO" id="GO:0008139">
    <property type="term" value="F:nuclear localization sequence binding"/>
    <property type="evidence" value="ECO:0000318"/>
    <property type="project" value="GO_Central"/>
</dbReference>
<organism evidence="1 2">
    <name type="scientific">Trichomonas vaginalis (strain ATCC PRA-98 / G3)</name>
    <dbReference type="NCBI Taxonomy" id="412133"/>
    <lineage>
        <taxon>Eukaryota</taxon>
        <taxon>Metamonada</taxon>
        <taxon>Parabasalia</taxon>
        <taxon>Trichomonadida</taxon>
        <taxon>Trichomonadidae</taxon>
        <taxon>Trichomonas</taxon>
    </lineage>
</organism>
<dbReference type="Gene3D" id="1.25.10.10">
    <property type="entry name" value="Leucine-rich Repeat Variant"/>
    <property type="match status" value="1"/>
</dbReference>
<dbReference type="EMBL" id="DS113221">
    <property type="protein sequence ID" value="EAY18160.1"/>
    <property type="molecule type" value="Genomic_DNA"/>
</dbReference>
<evidence type="ECO:0000313" key="2">
    <source>
        <dbReference type="Proteomes" id="UP000001542"/>
    </source>
</evidence>
<evidence type="ECO:0000313" key="1">
    <source>
        <dbReference type="EMBL" id="EAY18160.1"/>
    </source>
</evidence>
<name>A2DMY3_TRIV3</name>
<dbReference type="GO" id="GO:0006606">
    <property type="term" value="P:protein import into nucleus"/>
    <property type="evidence" value="ECO:0000318"/>
    <property type="project" value="GO_Central"/>
</dbReference>
<dbReference type="AlphaFoldDB" id="A2DMY3"/>
<accession>A2DMY3</accession>
<dbReference type="GO" id="GO:0005634">
    <property type="term" value="C:nucleus"/>
    <property type="evidence" value="ECO:0000318"/>
    <property type="project" value="GO_Central"/>
</dbReference>
<dbReference type="InterPro" id="IPR016024">
    <property type="entry name" value="ARM-type_fold"/>
</dbReference>
<keyword evidence="2" id="KW-1185">Reference proteome</keyword>
<dbReference type="VEuPathDB" id="TrichDB:TVAGG3_1010340"/>
<gene>
    <name evidence="1" type="ORF">TVAG_122260</name>
</gene>
<dbReference type="SUPFAM" id="SSF48371">
    <property type="entry name" value="ARM repeat"/>
    <property type="match status" value="1"/>
</dbReference>
<dbReference type="KEGG" id="tva:5463666"/>